<dbReference type="AlphaFoldDB" id="A0AA86UBT0"/>
<proteinExistence type="predicted"/>
<reference evidence="2 3" key="2">
    <citation type="submission" date="2024-07" db="EMBL/GenBank/DDBJ databases">
        <authorList>
            <person name="Akdeniz Z."/>
        </authorList>
    </citation>
    <scope>NUCLEOTIDE SEQUENCE [LARGE SCALE GENOMIC DNA]</scope>
</reference>
<evidence type="ECO:0000313" key="2">
    <source>
        <dbReference type="EMBL" id="CAL6087932.1"/>
    </source>
</evidence>
<keyword evidence="3" id="KW-1185">Reference proteome</keyword>
<sequence length="107" mass="12548">MTQVDHILTLETGYLAYKLQKLKAYTRFCLTLEILPQFKLLHYKMTYGKISLKDSWIHSRIEPGKIAYKLLILKVYMRDILSQKSIRDNLSSLQNQLRSLQNQLGSS</sequence>
<evidence type="ECO:0000313" key="1">
    <source>
        <dbReference type="EMBL" id="CAI9949419.1"/>
    </source>
</evidence>
<name>A0AA86UBT0_9EUKA</name>
<dbReference type="Proteomes" id="UP001642409">
    <property type="component" value="Unassembled WGS sequence"/>
</dbReference>
<dbReference type="EMBL" id="CAXDID020000404">
    <property type="protein sequence ID" value="CAL6087932.1"/>
    <property type="molecule type" value="Genomic_DNA"/>
</dbReference>
<gene>
    <name evidence="1" type="ORF">HINF_LOCUS37064</name>
    <name evidence="2" type="ORF">HINF_LOCUS63883</name>
</gene>
<protein>
    <submittedName>
        <fullName evidence="2">Hypothetical_protein</fullName>
    </submittedName>
</protein>
<organism evidence="1">
    <name type="scientific">Hexamita inflata</name>
    <dbReference type="NCBI Taxonomy" id="28002"/>
    <lineage>
        <taxon>Eukaryota</taxon>
        <taxon>Metamonada</taxon>
        <taxon>Diplomonadida</taxon>
        <taxon>Hexamitidae</taxon>
        <taxon>Hexamitinae</taxon>
        <taxon>Hexamita</taxon>
    </lineage>
</organism>
<evidence type="ECO:0000313" key="3">
    <source>
        <dbReference type="Proteomes" id="UP001642409"/>
    </source>
</evidence>
<dbReference type="EMBL" id="CATOUU010000797">
    <property type="protein sequence ID" value="CAI9949419.1"/>
    <property type="molecule type" value="Genomic_DNA"/>
</dbReference>
<accession>A0AA86UBT0</accession>
<reference evidence="1" key="1">
    <citation type="submission" date="2023-06" db="EMBL/GenBank/DDBJ databases">
        <authorList>
            <person name="Kurt Z."/>
        </authorList>
    </citation>
    <scope>NUCLEOTIDE SEQUENCE</scope>
</reference>
<comment type="caution">
    <text evidence="1">The sequence shown here is derived from an EMBL/GenBank/DDBJ whole genome shotgun (WGS) entry which is preliminary data.</text>
</comment>